<organism evidence="1 2">
    <name type="scientific">Flavobacterium cerinum</name>
    <dbReference type="NCBI Taxonomy" id="2502784"/>
    <lineage>
        <taxon>Bacteria</taxon>
        <taxon>Pseudomonadati</taxon>
        <taxon>Bacteroidota</taxon>
        <taxon>Flavobacteriia</taxon>
        <taxon>Flavobacteriales</taxon>
        <taxon>Flavobacteriaceae</taxon>
        <taxon>Flavobacterium</taxon>
    </lineage>
</organism>
<dbReference type="PANTHER" id="PTHR39624:SF2">
    <property type="entry name" value="OSMC-LIKE PROTEIN"/>
    <property type="match status" value="1"/>
</dbReference>
<dbReference type="AlphaFoldDB" id="A0A444HF58"/>
<dbReference type="PANTHER" id="PTHR39624">
    <property type="entry name" value="PROTEIN INVOLVED IN RIMO-MEDIATED BETA-METHYLTHIOLATION OF RIBOSOMAL PROTEIN S12 YCAO"/>
    <property type="match status" value="1"/>
</dbReference>
<name>A0A444HF58_9FLAO</name>
<protein>
    <submittedName>
        <fullName evidence="1">OsmC family peroxiredoxin</fullName>
    </submittedName>
</protein>
<dbReference type="InterPro" id="IPR003718">
    <property type="entry name" value="OsmC/Ohr_fam"/>
</dbReference>
<dbReference type="Proteomes" id="UP000287527">
    <property type="component" value="Unassembled WGS sequence"/>
</dbReference>
<gene>
    <name evidence="1" type="ORF">EPI11_01530</name>
</gene>
<dbReference type="SUPFAM" id="SSF82784">
    <property type="entry name" value="OsmC-like"/>
    <property type="match status" value="1"/>
</dbReference>
<evidence type="ECO:0000313" key="1">
    <source>
        <dbReference type="EMBL" id="RWX03635.1"/>
    </source>
</evidence>
<sequence>MASISANIEKELYRIEIKTPTGNILFADEPIEKGGKNKGFSPRELLASSLAACTCATVRMYADRKGWVLDKVNITIELTEEDGQTKFTRNLEFIGQLDETQRARLLTVANACPIHKILTGSIVIETTLR</sequence>
<dbReference type="InterPro" id="IPR036102">
    <property type="entry name" value="OsmC/Ohrsf"/>
</dbReference>
<reference evidence="1 2" key="1">
    <citation type="submission" date="2019-01" db="EMBL/GenBank/DDBJ databases">
        <title>Flavobacterium sp. nov.,isolated from freshwater.</title>
        <authorList>
            <person name="Zhang R."/>
            <person name="Du Z.-J."/>
        </authorList>
    </citation>
    <scope>NUCLEOTIDE SEQUENCE [LARGE SCALE GENOMIC DNA]</scope>
    <source>
        <strain evidence="1 2">1E403</strain>
    </source>
</reference>
<dbReference type="OrthoDB" id="9791538at2"/>
<evidence type="ECO:0000313" key="2">
    <source>
        <dbReference type="Proteomes" id="UP000287527"/>
    </source>
</evidence>
<accession>A0A444HF58</accession>
<dbReference type="Pfam" id="PF02566">
    <property type="entry name" value="OsmC"/>
    <property type="match status" value="1"/>
</dbReference>
<dbReference type="RefSeq" id="WP_128388190.1">
    <property type="nucleotide sequence ID" value="NZ_SBII01000001.1"/>
</dbReference>
<proteinExistence type="predicted"/>
<comment type="caution">
    <text evidence="1">The sequence shown here is derived from an EMBL/GenBank/DDBJ whole genome shotgun (WGS) entry which is preliminary data.</text>
</comment>
<dbReference type="Gene3D" id="3.30.300.20">
    <property type="match status" value="1"/>
</dbReference>
<dbReference type="InterPro" id="IPR015946">
    <property type="entry name" value="KH_dom-like_a/b"/>
</dbReference>
<dbReference type="EMBL" id="SBII01000001">
    <property type="protein sequence ID" value="RWX03635.1"/>
    <property type="molecule type" value="Genomic_DNA"/>
</dbReference>
<keyword evidence="2" id="KW-1185">Reference proteome</keyword>